<evidence type="ECO:0000256" key="2">
    <source>
        <dbReference type="ARBA" id="ARBA00012616"/>
    </source>
</evidence>
<feature type="binding site" evidence="7">
    <location>
        <position position="196"/>
    </location>
    <ligand>
        <name>substrate</name>
    </ligand>
</feature>
<evidence type="ECO:0000256" key="5">
    <source>
        <dbReference type="ARBA" id="ARBA00031395"/>
    </source>
</evidence>
<dbReference type="Pfam" id="PF01571">
    <property type="entry name" value="GCV_T"/>
    <property type="match status" value="1"/>
</dbReference>
<keyword evidence="3" id="KW-0032">Aminotransferase</keyword>
<dbReference type="GO" id="GO:0004047">
    <property type="term" value="F:aminomethyltransferase activity"/>
    <property type="evidence" value="ECO:0007669"/>
    <property type="project" value="UniProtKB-EC"/>
</dbReference>
<gene>
    <name evidence="10" type="primary">gcvT</name>
    <name evidence="10" type="ORF">EAT49_07955</name>
</gene>
<organism evidence="10 11">
    <name type="scientific">Histidinibacterium lentulum</name>
    <dbReference type="NCBI Taxonomy" id="2480588"/>
    <lineage>
        <taxon>Bacteria</taxon>
        <taxon>Pseudomonadati</taxon>
        <taxon>Pseudomonadota</taxon>
        <taxon>Alphaproteobacteria</taxon>
        <taxon>Rhodobacterales</taxon>
        <taxon>Paracoccaceae</taxon>
        <taxon>Histidinibacterium</taxon>
    </lineage>
</organism>
<dbReference type="PANTHER" id="PTHR43757">
    <property type="entry name" value="AMINOMETHYLTRANSFERASE"/>
    <property type="match status" value="1"/>
</dbReference>
<dbReference type="OrthoDB" id="9774591at2"/>
<dbReference type="PANTHER" id="PTHR43757:SF2">
    <property type="entry name" value="AMINOMETHYLTRANSFERASE, MITOCHONDRIAL"/>
    <property type="match status" value="1"/>
</dbReference>
<name>A0A3N2R756_9RHOB</name>
<dbReference type="GO" id="GO:0005960">
    <property type="term" value="C:glycine cleavage complex"/>
    <property type="evidence" value="ECO:0007669"/>
    <property type="project" value="InterPro"/>
</dbReference>
<dbReference type="RefSeq" id="WP_123641759.1">
    <property type="nucleotide sequence ID" value="NZ_ML119083.1"/>
</dbReference>
<comment type="caution">
    <text evidence="10">The sequence shown here is derived from an EMBL/GenBank/DDBJ whole genome shotgun (WGS) entry which is preliminary data.</text>
</comment>
<dbReference type="InterPro" id="IPR006223">
    <property type="entry name" value="GcvT"/>
</dbReference>
<keyword evidence="4 10" id="KW-0808">Transferase</keyword>
<dbReference type="EMBL" id="RDRB01000003">
    <property type="protein sequence ID" value="ROU03211.1"/>
    <property type="molecule type" value="Genomic_DNA"/>
</dbReference>
<comment type="catalytic activity">
    <reaction evidence="6">
        <text>N(6)-[(R)-S(8)-aminomethyldihydrolipoyl]-L-lysyl-[protein] + (6S)-5,6,7,8-tetrahydrofolate = N(6)-[(R)-dihydrolipoyl]-L-lysyl-[protein] + (6R)-5,10-methylene-5,6,7,8-tetrahydrofolate + NH4(+)</text>
        <dbReference type="Rhea" id="RHEA:16945"/>
        <dbReference type="Rhea" id="RHEA-COMP:10475"/>
        <dbReference type="Rhea" id="RHEA-COMP:10492"/>
        <dbReference type="ChEBI" id="CHEBI:15636"/>
        <dbReference type="ChEBI" id="CHEBI:28938"/>
        <dbReference type="ChEBI" id="CHEBI:57453"/>
        <dbReference type="ChEBI" id="CHEBI:83100"/>
        <dbReference type="ChEBI" id="CHEBI:83143"/>
        <dbReference type="EC" id="2.1.2.10"/>
    </reaction>
</comment>
<dbReference type="NCBIfam" id="TIGR00528">
    <property type="entry name" value="gcvT"/>
    <property type="match status" value="1"/>
</dbReference>
<dbReference type="PIRSF" id="PIRSF006487">
    <property type="entry name" value="GcvT"/>
    <property type="match status" value="1"/>
</dbReference>
<evidence type="ECO:0000256" key="4">
    <source>
        <dbReference type="ARBA" id="ARBA00022679"/>
    </source>
</evidence>
<evidence type="ECO:0000259" key="9">
    <source>
        <dbReference type="Pfam" id="PF08669"/>
    </source>
</evidence>
<dbReference type="SUPFAM" id="SSF103025">
    <property type="entry name" value="Folate-binding domain"/>
    <property type="match status" value="1"/>
</dbReference>
<evidence type="ECO:0000256" key="3">
    <source>
        <dbReference type="ARBA" id="ARBA00022576"/>
    </source>
</evidence>
<sequence>MADAALRRTPLHDLHAGLGARMGGFAGYDLPLSYPAGVMAEHLHTRAAAGLFDVSHMGQVILRGERAAEALEALVPVDVLGLAEGRQRYALFTNEAGGIEDDLMVANRGDHLLLVVNAARKEADLELLRAGLPESVTVEPLDRALLALQGPGSEAALAALAPGVAGMRFMDVATVTLEGTEAWVSRSGYTGEDGFEISISEKAAVRVAEALLAQEGVAPAGLGARDSLRLEAGLCLHGHDIDAATTPAEAGLGWAIQKVRRTGGDRAGGFPGANRILRELAEGSERRRVGIRPEGRAPMREGVELYDSADALAPVGRITSGGFGPSVGAPVAMGLVPAALSEPGTRLHAELRGRRLPVTVAALPFIPSNFKR</sequence>
<accession>A0A3N2R756</accession>
<dbReference type="Pfam" id="PF08669">
    <property type="entry name" value="GCV_T_C"/>
    <property type="match status" value="1"/>
</dbReference>
<evidence type="ECO:0000256" key="7">
    <source>
        <dbReference type="PIRSR" id="PIRSR006487-1"/>
    </source>
</evidence>
<comment type="similarity">
    <text evidence="1">Belongs to the GcvT family.</text>
</comment>
<dbReference type="AlphaFoldDB" id="A0A3N2R756"/>
<dbReference type="Gene3D" id="3.30.1360.120">
    <property type="entry name" value="Probable tRNA modification gtpase trme, domain 1"/>
    <property type="match status" value="1"/>
</dbReference>
<dbReference type="NCBIfam" id="NF001567">
    <property type="entry name" value="PRK00389.1"/>
    <property type="match status" value="1"/>
</dbReference>
<evidence type="ECO:0000256" key="6">
    <source>
        <dbReference type="ARBA" id="ARBA00047665"/>
    </source>
</evidence>
<dbReference type="InterPro" id="IPR013977">
    <property type="entry name" value="GcvT_C"/>
</dbReference>
<dbReference type="GO" id="GO:0008483">
    <property type="term" value="F:transaminase activity"/>
    <property type="evidence" value="ECO:0007669"/>
    <property type="project" value="UniProtKB-KW"/>
</dbReference>
<evidence type="ECO:0000313" key="11">
    <source>
        <dbReference type="Proteomes" id="UP000268016"/>
    </source>
</evidence>
<dbReference type="Gene3D" id="2.40.30.110">
    <property type="entry name" value="Aminomethyltransferase beta-barrel domains"/>
    <property type="match status" value="1"/>
</dbReference>
<dbReference type="InterPro" id="IPR028896">
    <property type="entry name" value="GcvT/YgfZ/DmdA"/>
</dbReference>
<dbReference type="InterPro" id="IPR006222">
    <property type="entry name" value="GCVT_N"/>
</dbReference>
<dbReference type="GO" id="GO:0006546">
    <property type="term" value="P:glycine catabolic process"/>
    <property type="evidence" value="ECO:0007669"/>
    <property type="project" value="InterPro"/>
</dbReference>
<dbReference type="GO" id="GO:0008168">
    <property type="term" value="F:methyltransferase activity"/>
    <property type="evidence" value="ECO:0007669"/>
    <property type="project" value="UniProtKB-KW"/>
</dbReference>
<feature type="domain" description="GCVT N-terminal" evidence="8">
    <location>
        <begin position="11"/>
        <end position="258"/>
    </location>
</feature>
<protein>
    <recommendedName>
        <fullName evidence="2">aminomethyltransferase</fullName>
        <ecNumber evidence="2">2.1.2.10</ecNumber>
    </recommendedName>
    <alternativeName>
        <fullName evidence="5">Glycine cleavage system T protein</fullName>
    </alternativeName>
</protein>
<dbReference type="InterPro" id="IPR027266">
    <property type="entry name" value="TrmE/GcvT-like"/>
</dbReference>
<keyword evidence="11" id="KW-1185">Reference proteome</keyword>
<evidence type="ECO:0000259" key="8">
    <source>
        <dbReference type="Pfam" id="PF01571"/>
    </source>
</evidence>
<keyword evidence="10" id="KW-0489">Methyltransferase</keyword>
<dbReference type="SUPFAM" id="SSF101790">
    <property type="entry name" value="Aminomethyltransferase beta-barrel domain"/>
    <property type="match status" value="1"/>
</dbReference>
<reference evidence="10 11" key="1">
    <citation type="submission" date="2018-10" db="EMBL/GenBank/DDBJ databases">
        <title>Histidinibacterium lentulum gen. nov., sp. nov., a marine bacterium from the culture broth of Picochlorum sp. 122.</title>
        <authorList>
            <person name="Wang G."/>
        </authorList>
    </citation>
    <scope>NUCLEOTIDE SEQUENCE [LARGE SCALE GENOMIC DNA]</scope>
    <source>
        <strain evidence="10 11">B17</strain>
    </source>
</reference>
<dbReference type="InterPro" id="IPR029043">
    <property type="entry name" value="GcvT/YgfZ_C"/>
</dbReference>
<dbReference type="EC" id="2.1.2.10" evidence="2"/>
<dbReference type="Gene3D" id="4.10.1250.10">
    <property type="entry name" value="Aminomethyltransferase fragment"/>
    <property type="match status" value="1"/>
</dbReference>
<feature type="domain" description="Aminomethyltransferase C-terminal" evidence="9">
    <location>
        <begin position="286"/>
        <end position="365"/>
    </location>
</feature>
<evidence type="ECO:0000313" key="10">
    <source>
        <dbReference type="EMBL" id="ROU03211.1"/>
    </source>
</evidence>
<dbReference type="GO" id="GO:0032259">
    <property type="term" value="P:methylation"/>
    <property type="evidence" value="ECO:0007669"/>
    <property type="project" value="UniProtKB-KW"/>
</dbReference>
<evidence type="ECO:0000256" key="1">
    <source>
        <dbReference type="ARBA" id="ARBA00008609"/>
    </source>
</evidence>
<dbReference type="NCBIfam" id="NF010093">
    <property type="entry name" value="PRK13579.1"/>
    <property type="match status" value="1"/>
</dbReference>
<dbReference type="Proteomes" id="UP000268016">
    <property type="component" value="Unassembled WGS sequence"/>
</dbReference>
<proteinExistence type="inferred from homology"/>
<dbReference type="Gene3D" id="3.30.70.1400">
    <property type="entry name" value="Aminomethyltransferase beta-barrel domains"/>
    <property type="match status" value="1"/>
</dbReference>